<accession>A0A443IZN0</accession>
<dbReference type="PANTHER" id="PTHR40547">
    <property type="entry name" value="SLL0298 PROTEIN"/>
    <property type="match status" value="1"/>
</dbReference>
<evidence type="ECO:0000259" key="2">
    <source>
        <dbReference type="Pfam" id="PF09835"/>
    </source>
</evidence>
<reference evidence="3 4" key="1">
    <citation type="submission" date="2019-01" db="EMBL/GenBank/DDBJ databases">
        <title>Sinorhodobacter populi sp. nov. isolated from the symptomatic bark tissue of Populus euramericana canker.</title>
        <authorList>
            <person name="Xu G."/>
        </authorList>
    </citation>
    <scope>NUCLEOTIDE SEQUENCE [LARGE SCALE GENOMIC DNA]</scope>
    <source>
        <strain evidence="3 4">2D-5</strain>
    </source>
</reference>
<feature type="transmembrane region" description="Helical" evidence="1">
    <location>
        <begin position="50"/>
        <end position="73"/>
    </location>
</feature>
<feature type="domain" description="DUF2062" evidence="2">
    <location>
        <begin position="29"/>
        <end position="192"/>
    </location>
</feature>
<keyword evidence="1" id="KW-0472">Membrane</keyword>
<evidence type="ECO:0000313" key="3">
    <source>
        <dbReference type="EMBL" id="RWR13765.1"/>
    </source>
</evidence>
<comment type="caution">
    <text evidence="3">The sequence shown here is derived from an EMBL/GenBank/DDBJ whole genome shotgun (WGS) entry which is preliminary data.</text>
</comment>
<name>A0A443IZN0_9RHOB</name>
<dbReference type="Proteomes" id="UP000285710">
    <property type="component" value="Unassembled WGS sequence"/>
</dbReference>
<dbReference type="EMBL" id="SAUW01000004">
    <property type="protein sequence ID" value="RWR13765.1"/>
    <property type="molecule type" value="Genomic_DNA"/>
</dbReference>
<sequence>MVFKRRDRQTWTTRLRESVWPRGGWGRGLQYMRYRLNRLPDRPERIARGIFAGVFISFTPLFGLHLGLCIVIAWAMRGNILAAIIGSFFGNPVTIPVIAVGSVELGRRLLGLAARPVGNEHIAATFAHAFDDLRHNFFALFSQDATKWDGLRNFWDTIFLPYLTGGVILGTIAGVICYGIALSLVRAYQTRRQAKLRKRLEKIRARIAAQTPVTGSQN</sequence>
<dbReference type="AlphaFoldDB" id="A0A443IZN0"/>
<proteinExistence type="predicted"/>
<keyword evidence="1" id="KW-1133">Transmembrane helix</keyword>
<evidence type="ECO:0000313" key="4">
    <source>
        <dbReference type="Proteomes" id="UP000285710"/>
    </source>
</evidence>
<keyword evidence="1" id="KW-0812">Transmembrane</keyword>
<evidence type="ECO:0000256" key="1">
    <source>
        <dbReference type="SAM" id="Phobius"/>
    </source>
</evidence>
<dbReference type="Pfam" id="PF09835">
    <property type="entry name" value="DUF2062"/>
    <property type="match status" value="1"/>
</dbReference>
<feature type="transmembrane region" description="Helical" evidence="1">
    <location>
        <begin position="159"/>
        <end position="188"/>
    </location>
</feature>
<protein>
    <submittedName>
        <fullName evidence="3">DUF2062 domain-containing protein</fullName>
    </submittedName>
</protein>
<reference evidence="3 4" key="2">
    <citation type="submission" date="2019-01" db="EMBL/GenBank/DDBJ databases">
        <authorList>
            <person name="Li Y."/>
        </authorList>
    </citation>
    <scope>NUCLEOTIDE SEQUENCE [LARGE SCALE GENOMIC DNA]</scope>
    <source>
        <strain evidence="3 4">2D-5</strain>
    </source>
</reference>
<keyword evidence="4" id="KW-1185">Reference proteome</keyword>
<dbReference type="RefSeq" id="WP_128269058.1">
    <property type="nucleotide sequence ID" value="NZ_SAUW01000004.1"/>
</dbReference>
<gene>
    <name evidence="3" type="ORF">D2T33_05035</name>
</gene>
<dbReference type="PANTHER" id="PTHR40547:SF1">
    <property type="entry name" value="SLL0298 PROTEIN"/>
    <property type="match status" value="1"/>
</dbReference>
<dbReference type="InterPro" id="IPR018639">
    <property type="entry name" value="DUF2062"/>
</dbReference>
<feature type="transmembrane region" description="Helical" evidence="1">
    <location>
        <begin position="80"/>
        <end position="103"/>
    </location>
</feature>
<organism evidence="3 4">
    <name type="scientific">Paenirhodobacter populi</name>
    <dbReference type="NCBI Taxonomy" id="2306993"/>
    <lineage>
        <taxon>Bacteria</taxon>
        <taxon>Pseudomonadati</taxon>
        <taxon>Pseudomonadota</taxon>
        <taxon>Alphaproteobacteria</taxon>
        <taxon>Rhodobacterales</taxon>
        <taxon>Rhodobacter group</taxon>
        <taxon>Paenirhodobacter</taxon>
    </lineage>
</organism>